<gene>
    <name evidence="1" type="ordered locus">HCH_03117</name>
</gene>
<accession>Q2SHJ2</accession>
<proteinExistence type="predicted"/>
<dbReference type="HOGENOM" id="CLU_154570_2_0_6"/>
<evidence type="ECO:0000313" key="2">
    <source>
        <dbReference type="Proteomes" id="UP000000238"/>
    </source>
</evidence>
<dbReference type="RefSeq" id="WP_011396951.1">
    <property type="nucleotide sequence ID" value="NC_007645.1"/>
</dbReference>
<dbReference type="Pfam" id="PF03683">
    <property type="entry name" value="UPF0175"/>
    <property type="match status" value="1"/>
</dbReference>
<evidence type="ECO:0000313" key="1">
    <source>
        <dbReference type="EMBL" id="ABC29882.1"/>
    </source>
</evidence>
<sequence length="77" mass="8624">MKIEIDDEIAQKLQLTEKEALELLAIALYKDRGIHGALAGKIVGISEFEFHGLLAKKGFCVNYDVSDFLEDIENNDL</sequence>
<dbReference type="InterPro" id="IPR005368">
    <property type="entry name" value="UPF0175"/>
</dbReference>
<dbReference type="EMBL" id="CP000155">
    <property type="protein sequence ID" value="ABC29882.1"/>
    <property type="molecule type" value="Genomic_DNA"/>
</dbReference>
<name>Q2SHJ2_HAHCH</name>
<reference evidence="1 2" key="1">
    <citation type="journal article" date="2005" name="Nucleic Acids Res.">
        <title>Genomic blueprint of Hahella chejuensis, a marine microbe producing an algicidal agent.</title>
        <authorList>
            <person name="Jeong H."/>
            <person name="Yim J.H."/>
            <person name="Lee C."/>
            <person name="Choi S.-H."/>
            <person name="Park Y.K."/>
            <person name="Yoon S.H."/>
            <person name="Hur C.-G."/>
            <person name="Kang H.-Y."/>
            <person name="Kim D."/>
            <person name="Lee H.H."/>
            <person name="Park K.H."/>
            <person name="Park S.-H."/>
            <person name="Park H.-S."/>
            <person name="Lee H.K."/>
            <person name="Oh T.K."/>
            <person name="Kim J.F."/>
        </authorList>
    </citation>
    <scope>NUCLEOTIDE SEQUENCE [LARGE SCALE GENOMIC DNA]</scope>
    <source>
        <strain evidence="1 2">KCTC 2396</strain>
    </source>
</reference>
<dbReference type="OrthoDB" id="462653at2"/>
<keyword evidence="2" id="KW-1185">Reference proteome</keyword>
<dbReference type="eggNOG" id="COG2886">
    <property type="taxonomic scope" value="Bacteria"/>
</dbReference>
<dbReference type="AlphaFoldDB" id="Q2SHJ2"/>
<organism evidence="1 2">
    <name type="scientific">Hahella chejuensis (strain KCTC 2396)</name>
    <dbReference type="NCBI Taxonomy" id="349521"/>
    <lineage>
        <taxon>Bacteria</taxon>
        <taxon>Pseudomonadati</taxon>
        <taxon>Pseudomonadota</taxon>
        <taxon>Gammaproteobacteria</taxon>
        <taxon>Oceanospirillales</taxon>
        <taxon>Hahellaceae</taxon>
        <taxon>Hahella</taxon>
    </lineage>
</organism>
<dbReference type="STRING" id="349521.HCH_03117"/>
<protein>
    <submittedName>
        <fullName evidence="1">Uncharacterized protein</fullName>
    </submittedName>
</protein>
<dbReference type="Proteomes" id="UP000000238">
    <property type="component" value="Chromosome"/>
</dbReference>
<dbReference type="KEGG" id="hch:HCH_03117"/>